<feature type="transmembrane region" description="Helical" evidence="9">
    <location>
        <begin position="425"/>
        <end position="447"/>
    </location>
</feature>
<reference evidence="11 12" key="1">
    <citation type="submission" date="2020-02" db="EMBL/GenBank/DDBJ databases">
        <title>Out from the shadows clarifying the taxonomy of the family Cryomorphaceae and related taxa by utilizing the GTDB taxonomic framework.</title>
        <authorList>
            <person name="Bowman J.P."/>
        </authorList>
    </citation>
    <scope>NUCLEOTIDE SEQUENCE [LARGE SCALE GENOMIC DNA]</scope>
    <source>
        <strain evidence="11 12">QSSC 1-22</strain>
    </source>
</reference>
<feature type="domain" description="CBS" evidence="10">
    <location>
        <begin position="141"/>
        <end position="202"/>
    </location>
</feature>
<dbReference type="Gene3D" id="1.25.60.10">
    <property type="entry name" value="MgtE N-terminal domain-like"/>
    <property type="match status" value="1"/>
</dbReference>
<feature type="transmembrane region" description="Helical" evidence="9">
    <location>
        <begin position="390"/>
        <end position="413"/>
    </location>
</feature>
<organism evidence="11 12">
    <name type="scientific">Cryomorpha ignava</name>
    <dbReference type="NCBI Taxonomy" id="101383"/>
    <lineage>
        <taxon>Bacteria</taxon>
        <taxon>Pseudomonadati</taxon>
        <taxon>Bacteroidota</taxon>
        <taxon>Flavobacteriia</taxon>
        <taxon>Flavobacteriales</taxon>
        <taxon>Cryomorphaceae</taxon>
        <taxon>Cryomorpha</taxon>
    </lineage>
</organism>
<dbReference type="InterPro" id="IPR006667">
    <property type="entry name" value="SLC41_membr_dom"/>
</dbReference>
<evidence type="ECO:0000256" key="3">
    <source>
        <dbReference type="ARBA" id="ARBA00022448"/>
    </source>
</evidence>
<comment type="subcellular location">
    <subcellularLocation>
        <location evidence="9">Cell membrane</location>
        <topology evidence="9">Multi-pass membrane protein</topology>
    </subcellularLocation>
    <subcellularLocation>
        <location evidence="1">Membrane</location>
        <topology evidence="1">Multi-pass membrane protein</topology>
    </subcellularLocation>
</comment>
<keyword evidence="12" id="KW-1185">Reference proteome</keyword>
<evidence type="ECO:0000256" key="9">
    <source>
        <dbReference type="RuleBase" id="RU362011"/>
    </source>
</evidence>
<dbReference type="InterPro" id="IPR036739">
    <property type="entry name" value="SLC41_membr_dom_sf"/>
</dbReference>
<dbReference type="SUPFAM" id="SSF158791">
    <property type="entry name" value="MgtE N-terminal domain-like"/>
    <property type="match status" value="1"/>
</dbReference>
<keyword evidence="6 9" id="KW-1133">Transmembrane helix</keyword>
<keyword evidence="4 9" id="KW-0812">Transmembrane</keyword>
<keyword evidence="3 9" id="KW-0813">Transport</keyword>
<dbReference type="NCBIfam" id="TIGR00400">
    <property type="entry name" value="mgtE"/>
    <property type="match status" value="1"/>
</dbReference>
<dbReference type="InterPro" id="IPR038076">
    <property type="entry name" value="MgtE_N_sf"/>
</dbReference>
<evidence type="ECO:0000256" key="8">
    <source>
        <dbReference type="PROSITE-ProRule" id="PRU00703"/>
    </source>
</evidence>
<dbReference type="InterPro" id="IPR046342">
    <property type="entry name" value="CBS_dom_sf"/>
</dbReference>
<dbReference type="CDD" id="cd04606">
    <property type="entry name" value="CBS_pair_Mg_transporter"/>
    <property type="match status" value="1"/>
</dbReference>
<dbReference type="GO" id="GO:0046872">
    <property type="term" value="F:metal ion binding"/>
    <property type="evidence" value="ECO:0007669"/>
    <property type="project" value="UniProtKB-KW"/>
</dbReference>
<accession>A0A7K3WPG3</accession>
<evidence type="ECO:0000256" key="7">
    <source>
        <dbReference type="ARBA" id="ARBA00023136"/>
    </source>
</evidence>
<sequence length="455" mass="51189">MQFELTKEYLEILRESIDNGRDSFLREELSDMHPADIAEIFDKLRIGETTYLFKLLEKEQSAEVMIELDESDREKLLSTLTSKEIAEQVIDNIDSDDAADVLSELSEEKQFEVISYITDDEQRSDIRDLLRYHEDTAGGIMAKELVKVKSTWTIARGIREMRKQAEGVDQVYSIYVTDEDDRLLGTLSLKKLLFSSSSIKTLIADIFEDQQMTYAYPDTSSEDCAQLMDKYDLVVMPVVDHDMKLIGRITIDDVVDVMKEEAEKDYQLASGISESVENDATVWLHTRSRLPWLLIALCGGLLVSKVIGLFEDELAKVAMLMIFIPLIAAMGGNVGVQSSAIVVQGLANKSVSMDNIFRRLLKEFAIACLNGIICAILLFTYTWFFLDSNALSYTVSISLFSVIVIAGLFGTIIPLVLNALKIDPALATGPFITTSNDLIGLSIYFFWAHQFFMVI</sequence>
<dbReference type="GO" id="GO:0015095">
    <property type="term" value="F:magnesium ion transmembrane transporter activity"/>
    <property type="evidence" value="ECO:0007669"/>
    <property type="project" value="UniProtKB-UniRule"/>
</dbReference>
<dbReference type="RefSeq" id="WP_163283644.1">
    <property type="nucleotide sequence ID" value="NZ_JAAGVY010000006.1"/>
</dbReference>
<gene>
    <name evidence="11" type="primary">mgtE</name>
    <name evidence="11" type="ORF">G3O08_05340</name>
</gene>
<dbReference type="InterPro" id="IPR006669">
    <property type="entry name" value="MgtE_transporter"/>
</dbReference>
<comment type="function">
    <text evidence="9">Acts as a magnesium transporter.</text>
</comment>
<evidence type="ECO:0000313" key="12">
    <source>
        <dbReference type="Proteomes" id="UP000486602"/>
    </source>
</evidence>
<feature type="transmembrane region" description="Helical" evidence="9">
    <location>
        <begin position="364"/>
        <end position="384"/>
    </location>
</feature>
<evidence type="ECO:0000256" key="1">
    <source>
        <dbReference type="ARBA" id="ARBA00004141"/>
    </source>
</evidence>
<protein>
    <recommendedName>
        <fullName evidence="9">Magnesium transporter MgtE</fullName>
    </recommendedName>
</protein>
<feature type="transmembrane region" description="Helical" evidence="9">
    <location>
        <begin position="322"/>
        <end position="343"/>
    </location>
</feature>
<comment type="similarity">
    <text evidence="2 9">Belongs to the SLC41A transporter family.</text>
</comment>
<dbReference type="Proteomes" id="UP000486602">
    <property type="component" value="Unassembled WGS sequence"/>
</dbReference>
<evidence type="ECO:0000313" key="11">
    <source>
        <dbReference type="EMBL" id="NEN22921.1"/>
    </source>
</evidence>
<keyword evidence="8" id="KW-0129">CBS domain</keyword>
<evidence type="ECO:0000256" key="4">
    <source>
        <dbReference type="ARBA" id="ARBA00022692"/>
    </source>
</evidence>
<evidence type="ECO:0000256" key="5">
    <source>
        <dbReference type="ARBA" id="ARBA00022842"/>
    </source>
</evidence>
<dbReference type="SUPFAM" id="SSF54631">
    <property type="entry name" value="CBS-domain pair"/>
    <property type="match status" value="1"/>
</dbReference>
<comment type="subunit">
    <text evidence="9">Homodimer.</text>
</comment>
<dbReference type="Pfam" id="PF01769">
    <property type="entry name" value="MgtE"/>
    <property type="match status" value="1"/>
</dbReference>
<comment type="caution">
    <text evidence="11">The sequence shown here is derived from an EMBL/GenBank/DDBJ whole genome shotgun (WGS) entry which is preliminary data.</text>
</comment>
<dbReference type="SUPFAM" id="SSF161093">
    <property type="entry name" value="MgtE membrane domain-like"/>
    <property type="match status" value="1"/>
</dbReference>
<dbReference type="PANTHER" id="PTHR43773">
    <property type="entry name" value="MAGNESIUM TRANSPORTER MGTE"/>
    <property type="match status" value="1"/>
</dbReference>
<dbReference type="Gene3D" id="1.10.357.20">
    <property type="entry name" value="SLC41 divalent cation transporters, integral membrane domain"/>
    <property type="match status" value="1"/>
</dbReference>
<dbReference type="InterPro" id="IPR000644">
    <property type="entry name" value="CBS_dom"/>
</dbReference>
<dbReference type="EMBL" id="JAAGVY010000006">
    <property type="protein sequence ID" value="NEN22921.1"/>
    <property type="molecule type" value="Genomic_DNA"/>
</dbReference>
<dbReference type="SMART" id="SM00116">
    <property type="entry name" value="CBS"/>
    <property type="match status" value="2"/>
</dbReference>
<feature type="transmembrane region" description="Helical" evidence="9">
    <location>
        <begin position="290"/>
        <end position="310"/>
    </location>
</feature>
<dbReference type="Pfam" id="PF03448">
    <property type="entry name" value="MgtE_N"/>
    <property type="match status" value="1"/>
</dbReference>
<proteinExistence type="inferred from homology"/>
<keyword evidence="9" id="KW-0479">Metal-binding</keyword>
<dbReference type="PROSITE" id="PS51371">
    <property type="entry name" value="CBS"/>
    <property type="match status" value="2"/>
</dbReference>
<dbReference type="AlphaFoldDB" id="A0A7K3WPG3"/>
<evidence type="ECO:0000259" key="10">
    <source>
        <dbReference type="PROSITE" id="PS51371"/>
    </source>
</evidence>
<keyword evidence="9" id="KW-1003">Cell membrane</keyword>
<dbReference type="PANTHER" id="PTHR43773:SF1">
    <property type="entry name" value="MAGNESIUM TRANSPORTER MGTE"/>
    <property type="match status" value="1"/>
</dbReference>
<keyword evidence="5 9" id="KW-0460">Magnesium</keyword>
<evidence type="ECO:0000256" key="6">
    <source>
        <dbReference type="ARBA" id="ARBA00022989"/>
    </source>
</evidence>
<evidence type="ECO:0000256" key="2">
    <source>
        <dbReference type="ARBA" id="ARBA00009749"/>
    </source>
</evidence>
<dbReference type="Gene3D" id="3.10.580.10">
    <property type="entry name" value="CBS-domain"/>
    <property type="match status" value="1"/>
</dbReference>
<dbReference type="SMART" id="SM00924">
    <property type="entry name" value="MgtE_N"/>
    <property type="match status" value="1"/>
</dbReference>
<name>A0A7K3WPG3_9FLAO</name>
<dbReference type="Pfam" id="PF00571">
    <property type="entry name" value="CBS"/>
    <property type="match status" value="2"/>
</dbReference>
<feature type="domain" description="CBS" evidence="10">
    <location>
        <begin position="208"/>
        <end position="264"/>
    </location>
</feature>
<dbReference type="GO" id="GO:0005886">
    <property type="term" value="C:plasma membrane"/>
    <property type="evidence" value="ECO:0007669"/>
    <property type="project" value="UniProtKB-SubCell"/>
</dbReference>
<dbReference type="InterPro" id="IPR006668">
    <property type="entry name" value="Mg_transptr_MgtE_intracell_dom"/>
</dbReference>
<keyword evidence="7 9" id="KW-0472">Membrane</keyword>